<dbReference type="AlphaFoldDB" id="A0A835CRN7"/>
<dbReference type="GO" id="GO:1990423">
    <property type="term" value="C:RZZ complex"/>
    <property type="evidence" value="ECO:0007669"/>
    <property type="project" value="TreeGrafter"/>
</dbReference>
<proteinExistence type="inferred from homology"/>
<dbReference type="PANTHER" id="PTHR12205:SF0">
    <property type="entry name" value="CENTROMERE_KINETOCHORE PROTEIN ZW10 HOMOLOG"/>
    <property type="match status" value="1"/>
</dbReference>
<dbReference type="InterPro" id="IPR009361">
    <property type="entry name" value="Zw10_N"/>
</dbReference>
<dbReference type="Pfam" id="PF20665">
    <property type="entry name" value="Zw10_middle"/>
    <property type="match status" value="1"/>
</dbReference>
<evidence type="ECO:0000259" key="18">
    <source>
        <dbReference type="Pfam" id="PF20665"/>
    </source>
</evidence>
<dbReference type="Pfam" id="PF22766">
    <property type="entry name" value="ZW10_C2"/>
    <property type="match status" value="1"/>
</dbReference>
<evidence type="ECO:0000256" key="14">
    <source>
        <dbReference type="ARBA" id="ARBA00072518"/>
    </source>
</evidence>
<feature type="domain" description="Centromere/kinetochore protein zw10 C-terminal" evidence="19">
    <location>
        <begin position="425"/>
        <end position="553"/>
    </location>
</feature>
<evidence type="ECO:0000256" key="3">
    <source>
        <dbReference type="ARBA" id="ARBA00004629"/>
    </source>
</evidence>
<dbReference type="GO" id="GO:0051321">
    <property type="term" value="P:meiotic cell cycle"/>
    <property type="evidence" value="ECO:0007669"/>
    <property type="project" value="UniProtKB-KW"/>
</dbReference>
<keyword evidence="22" id="KW-1185">Reference proteome</keyword>
<evidence type="ECO:0000256" key="16">
    <source>
        <dbReference type="SAM" id="Coils"/>
    </source>
</evidence>
<evidence type="ECO:0000256" key="1">
    <source>
        <dbReference type="ARBA" id="ARBA00004123"/>
    </source>
</evidence>
<dbReference type="InterPro" id="IPR055148">
    <property type="entry name" value="ZW10_C_2"/>
</dbReference>
<feature type="domain" description="ZW10 C-terminal helical" evidence="20">
    <location>
        <begin position="577"/>
        <end position="719"/>
    </location>
</feature>
<dbReference type="Gene3D" id="1.10.357.150">
    <property type="match status" value="1"/>
</dbReference>
<evidence type="ECO:0000313" key="22">
    <source>
        <dbReference type="Proteomes" id="UP000639338"/>
    </source>
</evidence>
<evidence type="ECO:0000256" key="5">
    <source>
        <dbReference type="ARBA" id="ARBA00022454"/>
    </source>
</evidence>
<evidence type="ECO:0000313" key="21">
    <source>
        <dbReference type="EMBL" id="KAF7994124.1"/>
    </source>
</evidence>
<evidence type="ECO:0000256" key="4">
    <source>
        <dbReference type="ARBA" id="ARBA00006245"/>
    </source>
</evidence>
<keyword evidence="7" id="KW-0132">Cell division</keyword>
<gene>
    <name evidence="21" type="ORF">HCN44_011393</name>
</gene>
<keyword evidence="16" id="KW-0175">Coiled coil</keyword>
<keyword evidence="8" id="KW-0498">Mitosis</keyword>
<organism evidence="21 22">
    <name type="scientific">Aphidius gifuensis</name>
    <name type="common">Parasitoid wasp</name>
    <dbReference type="NCBI Taxonomy" id="684658"/>
    <lineage>
        <taxon>Eukaryota</taxon>
        <taxon>Metazoa</taxon>
        <taxon>Ecdysozoa</taxon>
        <taxon>Arthropoda</taxon>
        <taxon>Hexapoda</taxon>
        <taxon>Insecta</taxon>
        <taxon>Pterygota</taxon>
        <taxon>Neoptera</taxon>
        <taxon>Endopterygota</taxon>
        <taxon>Hymenoptera</taxon>
        <taxon>Apocrita</taxon>
        <taxon>Ichneumonoidea</taxon>
        <taxon>Braconidae</taxon>
        <taxon>Aphidiinae</taxon>
        <taxon>Aphidius</taxon>
    </lineage>
</organism>
<dbReference type="GO" id="GO:0007094">
    <property type="term" value="P:mitotic spindle assembly checkpoint signaling"/>
    <property type="evidence" value="ECO:0007669"/>
    <property type="project" value="TreeGrafter"/>
</dbReference>
<dbReference type="EMBL" id="JACMRX010000003">
    <property type="protein sequence ID" value="KAF7994124.1"/>
    <property type="molecule type" value="Genomic_DNA"/>
</dbReference>
<feature type="coiled-coil region" evidence="16">
    <location>
        <begin position="17"/>
        <end position="44"/>
    </location>
</feature>
<dbReference type="Pfam" id="PF06248">
    <property type="entry name" value="Zw10_N"/>
    <property type="match status" value="1"/>
</dbReference>
<dbReference type="GO" id="GO:0051301">
    <property type="term" value="P:cell division"/>
    <property type="evidence" value="ECO:0007669"/>
    <property type="project" value="UniProtKB-KW"/>
</dbReference>
<keyword evidence="9" id="KW-0995">Kinetochore</keyword>
<comment type="caution">
    <text evidence="21">The sequence shown here is derived from an EMBL/GenBank/DDBJ whole genome shotgun (WGS) entry which is preliminary data.</text>
</comment>
<evidence type="ECO:0000259" key="20">
    <source>
        <dbReference type="Pfam" id="PF22766"/>
    </source>
</evidence>
<evidence type="ECO:0000256" key="6">
    <source>
        <dbReference type="ARBA" id="ARBA00022490"/>
    </source>
</evidence>
<dbReference type="InterPro" id="IPR046362">
    <property type="entry name" value="Zw10/DSL1_C_sf"/>
</dbReference>
<evidence type="ECO:0000256" key="7">
    <source>
        <dbReference type="ARBA" id="ARBA00022618"/>
    </source>
</evidence>
<keyword evidence="11" id="KW-0469">Meiosis</keyword>
<protein>
    <recommendedName>
        <fullName evidence="14">Centromere/kinetochore protein zw10</fullName>
    </recommendedName>
    <alternativeName>
        <fullName evidence="15">Mitotic 15 protein</fullName>
    </alternativeName>
</protein>
<evidence type="ECO:0000256" key="15">
    <source>
        <dbReference type="ARBA" id="ARBA00080245"/>
    </source>
</evidence>
<dbReference type="InterPro" id="IPR048344">
    <property type="entry name" value="Zw10_middle"/>
</dbReference>
<dbReference type="PANTHER" id="PTHR12205">
    <property type="entry name" value="CENTROMERE/KINETOCHORE PROTEIN ZW10"/>
    <property type="match status" value="1"/>
</dbReference>
<sequence length="722" mass="83679">MSSLVVDVLATTGEIETAKIKEKINDIQKEIEKLKNDVKEFIKDNYIDFVPRLTKDPVLIEHAEKLISEIQTLKIRIDTQIKVELSGSTKELKNLSRSLEESNISLQLSSQLLDLNDSLKQFNKYEEDKCYFESAKILEKIEQILNKPNCDLSQLNLYSPLRDNYSQINSTFLTKISLLWEQQVAWNKTIHHHDQEAFSLTIKSDKNDLQDLIKALYYVNNLPLCLHSFSNKLMKNFITPIIHSNCSVFVVENNAYHVKILNKNEKPSYQSVLHNLKLLFQFIDQHLNCDIEDDCFLGLLRQHLMKQLSDDLLNNCIADTIPSSSSELLDFKPVEDNIYDVEGYLVDIGFISDNDRFLTSYIKDVDKLYVEKICQGHLYTAREIMKKDLHDSFKYTPDEDVELLEDNLSNCYVTKINNKLDKNTFQLPTCYISKSTKEILDLSRSILEEALISNDLCAVKLYYTSRNIFEMYIGVVPEYHKKFLETIPQQVALFHNNCMYLAHHLMTLAYEYRDKIPECLMKHNITYVDLTIKFRSVGSEYFLNHMKYQKNIITDILRDSELSQLGQSSELPPSTERALRQCIRQLELLKKVWSDVLPENIYCKALGCITNSMIEDLVTRVTTLEDIPASIATELVTLFNVVVKRAPSIFTEENSINRFVGKWQKLLELIKMLEASLKDIEDRWADGKGPLAHEFTSAQVKHLIRALFQNTERRAALLSIIK</sequence>
<evidence type="ECO:0000256" key="8">
    <source>
        <dbReference type="ARBA" id="ARBA00022776"/>
    </source>
</evidence>
<keyword evidence="10" id="KW-0539">Nucleus</keyword>
<evidence type="ECO:0000259" key="19">
    <source>
        <dbReference type="Pfam" id="PF20666"/>
    </source>
</evidence>
<reference evidence="21 22" key="1">
    <citation type="submission" date="2020-08" db="EMBL/GenBank/DDBJ databases">
        <title>Aphidius gifuensis genome sequencing and assembly.</title>
        <authorList>
            <person name="Du Z."/>
        </authorList>
    </citation>
    <scope>NUCLEOTIDE SEQUENCE [LARGE SCALE GENOMIC DNA]</scope>
    <source>
        <strain evidence="21">YNYX2018</strain>
        <tissue evidence="21">Adults</tissue>
    </source>
</reference>
<dbReference type="GO" id="GO:0005634">
    <property type="term" value="C:nucleus"/>
    <property type="evidence" value="ECO:0007669"/>
    <property type="project" value="UniProtKB-SubCell"/>
</dbReference>
<evidence type="ECO:0000259" key="17">
    <source>
        <dbReference type="Pfam" id="PF06248"/>
    </source>
</evidence>
<dbReference type="InterPro" id="IPR048343">
    <property type="entry name" value="ZW10_C"/>
</dbReference>
<feature type="domain" description="Centromere/kinetochore protein zw10 middle" evidence="18">
    <location>
        <begin position="200"/>
        <end position="385"/>
    </location>
</feature>
<evidence type="ECO:0000256" key="10">
    <source>
        <dbReference type="ARBA" id="ARBA00023242"/>
    </source>
</evidence>
<accession>A0A835CRN7</accession>
<comment type="subcellular location">
    <subcellularLocation>
        <location evidence="3">Chromosome</location>
        <location evidence="3">Centromere</location>
        <location evidence="3">Kinetochore</location>
    </subcellularLocation>
    <subcellularLocation>
        <location evidence="2">Cytoplasm</location>
    </subcellularLocation>
    <subcellularLocation>
        <location evidence="1">Nucleus</location>
    </subcellularLocation>
</comment>
<dbReference type="Pfam" id="PF20666">
    <property type="entry name" value="ZW10_C"/>
    <property type="match status" value="1"/>
</dbReference>
<dbReference type="FunFam" id="1.10.357.150:FF:000003">
    <property type="entry name" value="Centromere/kinetochore protein zw10"/>
    <property type="match status" value="1"/>
</dbReference>
<name>A0A835CRN7_APHGI</name>
<dbReference type="Proteomes" id="UP000639338">
    <property type="component" value="Unassembled WGS sequence"/>
</dbReference>
<dbReference type="GO" id="GO:0006888">
    <property type="term" value="P:endoplasmic reticulum to Golgi vesicle-mediated transport"/>
    <property type="evidence" value="ECO:0007669"/>
    <property type="project" value="TreeGrafter"/>
</dbReference>
<comment type="similarity">
    <text evidence="4">Belongs to the ZW10 family.</text>
</comment>
<evidence type="ECO:0000256" key="13">
    <source>
        <dbReference type="ARBA" id="ARBA00023328"/>
    </source>
</evidence>
<dbReference type="OrthoDB" id="534815at2759"/>
<keyword evidence="6" id="KW-0963">Cytoplasm</keyword>
<feature type="domain" description="Centromere/kinetochore protein zw10 N-terminal" evidence="17">
    <location>
        <begin position="28"/>
        <end position="117"/>
    </location>
</feature>
<dbReference type="GO" id="GO:0005737">
    <property type="term" value="C:cytoplasm"/>
    <property type="evidence" value="ECO:0007669"/>
    <property type="project" value="UniProtKB-SubCell"/>
</dbReference>
<evidence type="ECO:0000256" key="12">
    <source>
        <dbReference type="ARBA" id="ARBA00023306"/>
    </source>
</evidence>
<evidence type="ECO:0000256" key="11">
    <source>
        <dbReference type="ARBA" id="ARBA00023254"/>
    </source>
</evidence>
<keyword evidence="12" id="KW-0131">Cell cycle</keyword>
<keyword evidence="13" id="KW-0137">Centromere</keyword>
<evidence type="ECO:0000256" key="2">
    <source>
        <dbReference type="ARBA" id="ARBA00004496"/>
    </source>
</evidence>
<evidence type="ECO:0000256" key="9">
    <source>
        <dbReference type="ARBA" id="ARBA00022838"/>
    </source>
</evidence>
<keyword evidence="5" id="KW-0158">Chromosome</keyword>